<dbReference type="KEGG" id="yti:FNA67_18300"/>
<reference evidence="1 2" key="1">
    <citation type="journal article" date="2015" name="Int. J. Syst. Evol. Microbiol.">
        <title>Youhaiella tibetensis gen. nov., sp. nov., isolated from subsurface sediment.</title>
        <authorList>
            <person name="Wang Y.X."/>
            <person name="Huang F.Q."/>
            <person name="Nogi Y."/>
            <person name="Pang S.J."/>
            <person name="Wang P.K."/>
            <person name="Lv J."/>
        </authorList>
    </citation>
    <scope>NUCLEOTIDE SEQUENCE [LARGE SCALE GENOMIC DNA]</scope>
    <source>
        <strain evidence="2">fig4</strain>
    </source>
</reference>
<protein>
    <submittedName>
        <fullName evidence="1">Aldo/keto reductase</fullName>
    </submittedName>
</protein>
<dbReference type="InterPro" id="IPR053135">
    <property type="entry name" value="AKR2_Oxidoreductase"/>
</dbReference>
<gene>
    <name evidence="1" type="ORF">FNA67_18300</name>
</gene>
<keyword evidence="2" id="KW-1185">Reference proteome</keyword>
<dbReference type="SUPFAM" id="SSF51430">
    <property type="entry name" value="NAD(P)-linked oxidoreductase"/>
    <property type="match status" value="1"/>
</dbReference>
<dbReference type="CDD" id="cd19086">
    <property type="entry name" value="AKR_AKR11C1"/>
    <property type="match status" value="1"/>
</dbReference>
<dbReference type="Pfam" id="PF00248">
    <property type="entry name" value="Aldo_ket_red"/>
    <property type="match status" value="1"/>
</dbReference>
<dbReference type="OrthoDB" id="8394608at2"/>
<sequence>MQQRRLGKTGFEVSEIGLGLWQLGGDFGPMSDDMATEIMAKANALGVNFWDTADVYGSGLSESRVRSFPAKAGVTVATKVGRSGTLYPDKYSKQAIKESLAGSARRLGVEVLDLVQLHTIPTEVMRQGDVFGWMDELQAEGLFRFYGASVETVEEGLICLQHPGVSTLQIIFNIFRQDAAKELLPAARDRDVGIIVRLPLASGLLSGKFGLATHFAAQDHRYYNRDGQAFNVGETFSGLPFETGVALADELKHFVPQGWTMAQMALRWILDYAPISTVIAGVSKSEQLIDNVAAAARPPLSRELHEQLAGWYIEKVRPNVRGQI</sequence>
<dbReference type="EMBL" id="CP041690">
    <property type="protein sequence ID" value="QEE22007.1"/>
    <property type="molecule type" value="Genomic_DNA"/>
</dbReference>
<dbReference type="Proteomes" id="UP000321062">
    <property type="component" value="Chromosome"/>
</dbReference>
<accession>A0A5B9DS32</accession>
<dbReference type="PANTHER" id="PTHR43312">
    <property type="entry name" value="D-THREO-ALDOSE 1-DEHYDROGENASE"/>
    <property type="match status" value="1"/>
</dbReference>
<dbReference type="AlphaFoldDB" id="A0A5B9DS32"/>
<evidence type="ECO:0000313" key="2">
    <source>
        <dbReference type="Proteomes" id="UP000321062"/>
    </source>
</evidence>
<dbReference type="Gene3D" id="3.20.20.100">
    <property type="entry name" value="NADP-dependent oxidoreductase domain"/>
    <property type="match status" value="1"/>
</dbReference>
<dbReference type="InterPro" id="IPR036812">
    <property type="entry name" value="NAD(P)_OxRdtase_dom_sf"/>
</dbReference>
<dbReference type="RefSeq" id="WP_147657447.1">
    <property type="nucleotide sequence ID" value="NZ_BMFM01000002.1"/>
</dbReference>
<organism evidence="1 2">
    <name type="scientific">Paradevosia tibetensis</name>
    <dbReference type="NCBI Taxonomy" id="1447062"/>
    <lineage>
        <taxon>Bacteria</taxon>
        <taxon>Pseudomonadati</taxon>
        <taxon>Pseudomonadota</taxon>
        <taxon>Alphaproteobacteria</taxon>
        <taxon>Hyphomicrobiales</taxon>
        <taxon>Devosiaceae</taxon>
        <taxon>Paradevosia</taxon>
    </lineage>
</organism>
<name>A0A5B9DS32_9HYPH</name>
<dbReference type="InterPro" id="IPR023210">
    <property type="entry name" value="NADP_OxRdtase_dom"/>
</dbReference>
<dbReference type="PANTHER" id="PTHR43312:SF1">
    <property type="entry name" value="NADP-DEPENDENT OXIDOREDUCTASE DOMAIN-CONTAINING PROTEIN"/>
    <property type="match status" value="1"/>
</dbReference>
<proteinExistence type="predicted"/>
<evidence type="ECO:0000313" key="1">
    <source>
        <dbReference type="EMBL" id="QEE22007.1"/>
    </source>
</evidence>